<evidence type="ECO:0000256" key="3">
    <source>
        <dbReference type="ARBA" id="ARBA00022692"/>
    </source>
</evidence>
<feature type="non-terminal residue" evidence="7">
    <location>
        <position position="1"/>
    </location>
</feature>
<dbReference type="InterPro" id="IPR019421">
    <property type="entry name" value="7TM_GPCR_serpentine_rcpt_Srd"/>
</dbReference>
<evidence type="ECO:0000256" key="1">
    <source>
        <dbReference type="ARBA" id="ARBA00004141"/>
    </source>
</evidence>
<dbReference type="PANTHER" id="PTHR22945">
    <property type="entry name" value="SERPENTINE RECEPTOR, CLASS D DELTA"/>
    <property type="match status" value="1"/>
</dbReference>
<dbReference type="Pfam" id="PF10317">
    <property type="entry name" value="7TM_GPCR_Srd"/>
    <property type="match status" value="1"/>
</dbReference>
<feature type="transmembrane region" description="Helical" evidence="6">
    <location>
        <begin position="133"/>
        <end position="151"/>
    </location>
</feature>
<organism evidence="7 8">
    <name type="scientific">Mesorhabditis spiculigera</name>
    <dbReference type="NCBI Taxonomy" id="96644"/>
    <lineage>
        <taxon>Eukaryota</taxon>
        <taxon>Metazoa</taxon>
        <taxon>Ecdysozoa</taxon>
        <taxon>Nematoda</taxon>
        <taxon>Chromadorea</taxon>
        <taxon>Rhabditida</taxon>
        <taxon>Rhabditina</taxon>
        <taxon>Rhabditomorpha</taxon>
        <taxon>Rhabditoidea</taxon>
        <taxon>Rhabditidae</taxon>
        <taxon>Mesorhabditinae</taxon>
        <taxon>Mesorhabditis</taxon>
    </lineage>
</organism>
<dbReference type="PANTHER" id="PTHR22945:SF40">
    <property type="entry name" value="SERPENTINE RECEPTOR, CLASS D (DELTA)-RELATED"/>
    <property type="match status" value="1"/>
</dbReference>
<gene>
    <name evidence="7" type="ORF">MSPICULIGERA_LOCUS8187</name>
</gene>
<dbReference type="Proteomes" id="UP001177023">
    <property type="component" value="Unassembled WGS sequence"/>
</dbReference>
<proteinExistence type="inferred from homology"/>
<dbReference type="Gene3D" id="1.20.1070.10">
    <property type="entry name" value="Rhodopsin 7-helix transmembrane proteins"/>
    <property type="match status" value="1"/>
</dbReference>
<evidence type="ECO:0000256" key="4">
    <source>
        <dbReference type="ARBA" id="ARBA00022989"/>
    </source>
</evidence>
<evidence type="ECO:0000256" key="2">
    <source>
        <dbReference type="ARBA" id="ARBA00009166"/>
    </source>
</evidence>
<keyword evidence="5 6" id="KW-0472">Membrane</keyword>
<comment type="similarity">
    <text evidence="2">Belongs to the nematode receptor-like protein srd family.</text>
</comment>
<dbReference type="EMBL" id="CATQJA010002102">
    <property type="protein sequence ID" value="CAJ0569721.1"/>
    <property type="molecule type" value="Genomic_DNA"/>
</dbReference>
<reference evidence="7" key="1">
    <citation type="submission" date="2023-06" db="EMBL/GenBank/DDBJ databases">
        <authorList>
            <person name="Delattre M."/>
        </authorList>
    </citation>
    <scope>NUCLEOTIDE SEQUENCE</scope>
    <source>
        <strain evidence="7">AF72</strain>
    </source>
</reference>
<evidence type="ECO:0000256" key="6">
    <source>
        <dbReference type="SAM" id="Phobius"/>
    </source>
</evidence>
<feature type="transmembrane region" description="Helical" evidence="6">
    <location>
        <begin position="91"/>
        <end position="113"/>
    </location>
</feature>
<feature type="transmembrane region" description="Helical" evidence="6">
    <location>
        <begin position="48"/>
        <end position="70"/>
    </location>
</feature>
<evidence type="ECO:0008006" key="9">
    <source>
        <dbReference type="Google" id="ProtNLM"/>
    </source>
</evidence>
<dbReference type="SUPFAM" id="SSF81321">
    <property type="entry name" value="Family A G protein-coupled receptor-like"/>
    <property type="match status" value="1"/>
</dbReference>
<evidence type="ECO:0000256" key="5">
    <source>
        <dbReference type="ARBA" id="ARBA00023136"/>
    </source>
</evidence>
<keyword evidence="3 6" id="KW-0812">Transmembrane</keyword>
<comment type="subcellular location">
    <subcellularLocation>
        <location evidence="1">Membrane</location>
        <topology evidence="1">Multi-pass membrane protein</topology>
    </subcellularLocation>
</comment>
<keyword evidence="8" id="KW-1185">Reference proteome</keyword>
<protein>
    <recommendedName>
        <fullName evidence="9">G-protein coupled receptors family 1 profile domain-containing protein</fullName>
    </recommendedName>
</protein>
<comment type="caution">
    <text evidence="7">The sequence shown here is derived from an EMBL/GenBank/DDBJ whole genome shotgun (WGS) entry which is preliminary data.</text>
</comment>
<evidence type="ECO:0000313" key="8">
    <source>
        <dbReference type="Proteomes" id="UP001177023"/>
    </source>
</evidence>
<sequence>MFATSTSPPEVARKMLFEHRNISLWPDDPNIAAIIGYESIFQKTCLAIIIWICFPVIPGYAISIILRRNILKRITSNGAMSENTKKAQKDLVKALTIQLILPLVMMSQASGYFWRQFKLPLADYFPYFEEWSFLNIAIVSLFNPLVTLYYVKPYRKKVIEMFPFCFNRQSRKTAQAAYEAQTNSENPDGLAAKTEMLV</sequence>
<accession>A0AA36CKJ5</accession>
<name>A0AA36CKJ5_9BILA</name>
<dbReference type="AlphaFoldDB" id="A0AA36CKJ5"/>
<evidence type="ECO:0000313" key="7">
    <source>
        <dbReference type="EMBL" id="CAJ0569721.1"/>
    </source>
</evidence>
<keyword evidence="4 6" id="KW-1133">Transmembrane helix</keyword>
<dbReference type="InterPro" id="IPR050920">
    <property type="entry name" value="Nematode_rcpt-like_delta"/>
</dbReference>
<dbReference type="GO" id="GO:0016020">
    <property type="term" value="C:membrane"/>
    <property type="evidence" value="ECO:0007669"/>
    <property type="project" value="UniProtKB-SubCell"/>
</dbReference>